<protein>
    <recommendedName>
        <fullName evidence="1">ABC transporter domain-containing protein</fullName>
    </recommendedName>
</protein>
<proteinExistence type="predicted"/>
<dbReference type="GO" id="GO:0016887">
    <property type="term" value="F:ATP hydrolysis activity"/>
    <property type="evidence" value="ECO:0007669"/>
    <property type="project" value="InterPro"/>
</dbReference>
<keyword evidence="3" id="KW-1185">Reference proteome</keyword>
<reference evidence="3" key="2">
    <citation type="submission" date="2016-01" db="EMBL/GenBank/DDBJ databases">
        <title>First complete genome sequence of a species in the genus Microterricola, an extremophilic cold active enzyme producing strain ERGS5:02 isolated from Sikkim Himalaya.</title>
        <authorList>
            <person name="Kumar R."/>
            <person name="Singh D."/>
            <person name="Swarnkar M.K."/>
        </authorList>
    </citation>
    <scope>NUCLEOTIDE SEQUENCE [LARGE SCALE GENOMIC DNA]</scope>
    <source>
        <strain evidence="3">ERGS5:02</strain>
    </source>
</reference>
<dbReference type="Pfam" id="PF00005">
    <property type="entry name" value="ABC_tran"/>
    <property type="match status" value="1"/>
</dbReference>
<dbReference type="GO" id="GO:0005524">
    <property type="term" value="F:ATP binding"/>
    <property type="evidence" value="ECO:0007669"/>
    <property type="project" value="InterPro"/>
</dbReference>
<sequence length="262" mass="27633">MRAKELALNGGRGRVYGPFSGEIADGLTIITGEAGSGRTSLLLTLAGRMKPSTGSLTVLGHELPRKARAVQKATAIAGFHDIDALEESVTIGAAIRERQAWLSPWWRNIPRADDATVRRVCLPVFGAPGQPGATPIPTADSLVWDLDETQTALLRVSLALMSGPRILFFDQVEQLQSPAARAALWARLDALSRDSFERGTAGRPATAVVASVAAPDDAIWHELGIAPRVLRLAANAPAGPRAAQTAPTADVDGLAELTKELA</sequence>
<evidence type="ECO:0000313" key="3">
    <source>
        <dbReference type="Proteomes" id="UP000058305"/>
    </source>
</evidence>
<gene>
    <name evidence="2" type="ORF">AWU67_16215</name>
</gene>
<dbReference type="InterPro" id="IPR027417">
    <property type="entry name" value="P-loop_NTPase"/>
</dbReference>
<feature type="domain" description="ABC transporter" evidence="1">
    <location>
        <begin position="27"/>
        <end position="97"/>
    </location>
</feature>
<reference evidence="2 3" key="1">
    <citation type="journal article" date="2016" name="J. Biotechnol.">
        <title>First complete genome sequence of a species in the genus Microterricola, an extremophilic cold active enzyme producing bacterial strain ERGS5:02 isolated from Sikkim Himalaya.</title>
        <authorList>
            <person name="Himanshu"/>
            <person name="Swarnkar M.K."/>
            <person name="Singh D."/>
            <person name="Kumar R."/>
        </authorList>
    </citation>
    <scope>NUCLEOTIDE SEQUENCE [LARGE SCALE GENOMIC DNA]</scope>
    <source>
        <strain evidence="2 3">ERGS5:02</strain>
    </source>
</reference>
<dbReference type="Gene3D" id="3.40.50.300">
    <property type="entry name" value="P-loop containing nucleotide triphosphate hydrolases"/>
    <property type="match status" value="1"/>
</dbReference>
<dbReference type="KEGG" id="mvd:AWU67_16215"/>
<accession>A0A0Y0Q240</accession>
<dbReference type="Proteomes" id="UP000058305">
    <property type="component" value="Chromosome"/>
</dbReference>
<dbReference type="SUPFAM" id="SSF52540">
    <property type="entry name" value="P-loop containing nucleoside triphosphate hydrolases"/>
    <property type="match status" value="1"/>
</dbReference>
<organism evidence="2 3">
    <name type="scientific">Microterricola viridarii</name>
    <dbReference type="NCBI Taxonomy" id="412690"/>
    <lineage>
        <taxon>Bacteria</taxon>
        <taxon>Bacillati</taxon>
        <taxon>Actinomycetota</taxon>
        <taxon>Actinomycetes</taxon>
        <taxon>Micrococcales</taxon>
        <taxon>Microbacteriaceae</taxon>
        <taxon>Microterricola</taxon>
    </lineage>
</organism>
<dbReference type="EMBL" id="CP014145">
    <property type="protein sequence ID" value="AMB60148.1"/>
    <property type="molecule type" value="Genomic_DNA"/>
</dbReference>
<evidence type="ECO:0000313" key="2">
    <source>
        <dbReference type="EMBL" id="AMB60148.1"/>
    </source>
</evidence>
<evidence type="ECO:0000259" key="1">
    <source>
        <dbReference type="Pfam" id="PF00005"/>
    </source>
</evidence>
<name>A0A0Y0Q240_9MICO</name>
<dbReference type="InterPro" id="IPR003439">
    <property type="entry name" value="ABC_transporter-like_ATP-bd"/>
</dbReference>
<dbReference type="AlphaFoldDB" id="A0A0Y0Q240"/>